<name>A0ABT3EIC8_9FLAO</name>
<dbReference type="PANTHER" id="PTHR46708">
    <property type="entry name" value="TENASCIN"/>
    <property type="match status" value="1"/>
</dbReference>
<reference evidence="5" key="1">
    <citation type="submission" date="2022-10" db="EMBL/GenBank/DDBJ databases">
        <title>Flavobacterium sp. nov., a bacterium isolated from lake sediment.</title>
        <authorList>
            <person name="Qu J.-H."/>
        </authorList>
    </citation>
    <scope>NUCLEOTIDE SEQUENCE</scope>
    <source>
        <strain evidence="5">TH16-21</strain>
    </source>
</reference>
<evidence type="ECO:0000256" key="2">
    <source>
        <dbReference type="ARBA" id="ARBA00022737"/>
    </source>
</evidence>
<accession>A0ABT3EIC8</accession>
<keyword evidence="1 3" id="KW-0732">Signal</keyword>
<dbReference type="PROSITE" id="PS50853">
    <property type="entry name" value="FN3"/>
    <property type="match status" value="2"/>
</dbReference>
<dbReference type="Gene3D" id="2.60.40.380">
    <property type="entry name" value="Purple acid phosphatase-like, N-terminal"/>
    <property type="match status" value="3"/>
</dbReference>
<dbReference type="SUPFAM" id="SSF49899">
    <property type="entry name" value="Concanavalin A-like lectins/glucanases"/>
    <property type="match status" value="1"/>
</dbReference>
<dbReference type="NCBIfam" id="TIGR04183">
    <property type="entry name" value="Por_Secre_tail"/>
    <property type="match status" value="1"/>
</dbReference>
<feature type="chain" id="PRO_5045721226" evidence="3">
    <location>
        <begin position="21"/>
        <end position="589"/>
    </location>
</feature>
<dbReference type="CDD" id="cd00063">
    <property type="entry name" value="FN3"/>
    <property type="match status" value="3"/>
</dbReference>
<feature type="domain" description="Fibronectin type-III" evidence="4">
    <location>
        <begin position="219"/>
        <end position="316"/>
    </location>
</feature>
<comment type="caution">
    <text evidence="5">The sequence shown here is derived from an EMBL/GenBank/DDBJ whole genome shotgun (WGS) entry which is preliminary data.</text>
</comment>
<dbReference type="PANTHER" id="PTHR46708:SF2">
    <property type="entry name" value="FIBRONECTIN TYPE-III DOMAIN-CONTAINING PROTEIN"/>
    <property type="match status" value="1"/>
</dbReference>
<evidence type="ECO:0000313" key="6">
    <source>
        <dbReference type="Proteomes" id="UP001165677"/>
    </source>
</evidence>
<evidence type="ECO:0000313" key="5">
    <source>
        <dbReference type="EMBL" id="MCW1148171.1"/>
    </source>
</evidence>
<gene>
    <name evidence="5" type="ORF">OJ995_08060</name>
</gene>
<dbReference type="InterPro" id="IPR015914">
    <property type="entry name" value="PAPs_N"/>
</dbReference>
<evidence type="ECO:0000256" key="3">
    <source>
        <dbReference type="SAM" id="SignalP"/>
    </source>
</evidence>
<dbReference type="Pfam" id="PF13385">
    <property type="entry name" value="Laminin_G_3"/>
    <property type="match status" value="1"/>
</dbReference>
<dbReference type="InterPro" id="IPR036116">
    <property type="entry name" value="FN3_sf"/>
</dbReference>
<feature type="signal peptide" evidence="3">
    <location>
        <begin position="1"/>
        <end position="20"/>
    </location>
</feature>
<protein>
    <submittedName>
        <fullName evidence="5">Fibronectin type III domain-containing protein</fullName>
    </submittedName>
</protein>
<dbReference type="InterPro" id="IPR013320">
    <property type="entry name" value="ConA-like_dom_sf"/>
</dbReference>
<dbReference type="Pfam" id="PF16656">
    <property type="entry name" value="Pur_ac_phosph_N"/>
    <property type="match status" value="2"/>
</dbReference>
<dbReference type="SUPFAM" id="SSF49265">
    <property type="entry name" value="Fibronectin type III"/>
    <property type="match status" value="2"/>
</dbReference>
<dbReference type="InterPro" id="IPR003961">
    <property type="entry name" value="FN3_dom"/>
</dbReference>
<dbReference type="Gene3D" id="2.60.120.200">
    <property type="match status" value="1"/>
</dbReference>
<organism evidence="5 6">
    <name type="scientific">Flavobacterium lacisediminis</name>
    <dbReference type="NCBI Taxonomy" id="2989705"/>
    <lineage>
        <taxon>Bacteria</taxon>
        <taxon>Pseudomonadati</taxon>
        <taxon>Bacteroidota</taxon>
        <taxon>Flavobacteriia</taxon>
        <taxon>Flavobacteriales</taxon>
        <taxon>Flavobacteriaceae</taxon>
        <taxon>Flavobacterium</taxon>
    </lineage>
</organism>
<dbReference type="Pfam" id="PF18962">
    <property type="entry name" value="Por_Secre_tail"/>
    <property type="match status" value="1"/>
</dbReference>
<feature type="domain" description="Fibronectin type-III" evidence="4">
    <location>
        <begin position="119"/>
        <end position="218"/>
    </location>
</feature>
<evidence type="ECO:0000256" key="1">
    <source>
        <dbReference type="ARBA" id="ARBA00022729"/>
    </source>
</evidence>
<proteinExistence type="predicted"/>
<dbReference type="EMBL" id="JAPCIO010000004">
    <property type="protein sequence ID" value="MCW1148171.1"/>
    <property type="molecule type" value="Genomic_DNA"/>
</dbReference>
<dbReference type="SMART" id="SM00060">
    <property type="entry name" value="FN3"/>
    <property type="match status" value="3"/>
</dbReference>
<sequence>MKSRLLVFFLFSFSFLSAQVATFNSVLNSYNIAATSATISNIITSSSNVTVYYQLATGSASNVALSPTYGGSLNSTGTWTVPFNLSGLTPNTTYYFRFRADNASGTSYSTTGSFTTLSAVPTVTFTNSPSTYNSTSVAYSLNANGLATTSLVRYGLASGNLSNQATGSSSSGTSAIAAFANLSGLLPSTTYYFQIEATNSAGTSSSPILSFTTDTQAPGIYSVSTSSITTNSATINYSVWDKELTTTSLVRYGLSSGSLTNQVAGFSVSGNATISGNASLTGLNPATTYYYQVEATNAAGISTSNVASFTTLALPSQIANYPFNNSLNNSGGNNPFSAPNTTFVTDRASQMTSAIRIGSTTVPSTATIPNLPIGNTERTISFWHKKPTHTTAIGLFAYGTGGSLQTFGVYLLANGNYVFQGSVTDYTFTSSATAANAWIHTVVTYKNGVVKLYNNGVLVGSTNLNLNTGSSTFRLGGNQAIVEFDDLQIYNYELNVSQVGELYNNNVLASSDFSQNNLEVKLYPNPVRDILNIEIENDIQSIEIYNIQGQKVLSSNQKQINVSDLATGMYMVRIQDIDNKIATKKIVIK</sequence>
<keyword evidence="2" id="KW-0677">Repeat</keyword>
<dbReference type="InterPro" id="IPR050991">
    <property type="entry name" value="ECM_Regulatory_Proteins"/>
</dbReference>
<evidence type="ECO:0000259" key="4">
    <source>
        <dbReference type="PROSITE" id="PS50853"/>
    </source>
</evidence>
<keyword evidence="6" id="KW-1185">Reference proteome</keyword>
<dbReference type="Proteomes" id="UP001165677">
    <property type="component" value="Unassembled WGS sequence"/>
</dbReference>
<dbReference type="InterPro" id="IPR026444">
    <property type="entry name" value="Secre_tail"/>
</dbReference>
<dbReference type="RefSeq" id="WP_264368948.1">
    <property type="nucleotide sequence ID" value="NZ_JAPCIO010000004.1"/>
</dbReference>